<proteinExistence type="predicted"/>
<gene>
    <name evidence="2" type="ORF">BJP36_40085</name>
</gene>
<protein>
    <submittedName>
        <fullName evidence="2">Uncharacterized protein</fullName>
    </submittedName>
</protein>
<dbReference type="Proteomes" id="UP000176944">
    <property type="component" value="Chromosome"/>
</dbReference>
<organism evidence="2">
    <name type="scientific">Moorena producens (strain JHB)</name>
    <dbReference type="NCBI Taxonomy" id="1454205"/>
    <lineage>
        <taxon>Bacteria</taxon>
        <taxon>Bacillati</taxon>
        <taxon>Cyanobacteriota</taxon>
        <taxon>Cyanophyceae</taxon>
        <taxon>Coleofasciculales</taxon>
        <taxon>Coleofasciculaceae</taxon>
        <taxon>Moorena</taxon>
    </lineage>
</organism>
<evidence type="ECO:0000313" key="2">
    <source>
        <dbReference type="EMBL" id="WAN68578.1"/>
    </source>
</evidence>
<dbReference type="AlphaFoldDB" id="A0A9Q9SS26"/>
<sequence>MPSTNFNLTITKITKVSIQRSAVSRQPWPKGHATRMVHAT</sequence>
<name>A0A9Q9SS26_MOOP1</name>
<dbReference type="EMBL" id="CP017708">
    <property type="protein sequence ID" value="WAN68578.1"/>
    <property type="molecule type" value="Genomic_DNA"/>
</dbReference>
<feature type="region of interest" description="Disordered" evidence="1">
    <location>
        <begin position="21"/>
        <end position="40"/>
    </location>
</feature>
<evidence type="ECO:0000256" key="1">
    <source>
        <dbReference type="SAM" id="MobiDB-lite"/>
    </source>
</evidence>
<reference evidence="2" key="2">
    <citation type="submission" date="2022-10" db="EMBL/GenBank/DDBJ databases">
        <authorList>
            <person name="Ngo T.-E."/>
        </authorList>
    </citation>
    <scope>NUCLEOTIDE SEQUENCE</scope>
    <source>
        <strain evidence="2">JHB</strain>
    </source>
</reference>
<accession>A0A9Q9SS26</accession>
<reference evidence="2" key="1">
    <citation type="journal article" date="2017" name="Proc. Natl. Acad. Sci. U.S.A.">
        <title>Comparative genomics uncovers the prolific and distinctive metabolic potential of the cyanobacterial genus Moorea.</title>
        <authorList>
            <person name="Leao T."/>
            <person name="Castelao G."/>
            <person name="Korobeynikov A."/>
            <person name="Monroe E.A."/>
            <person name="Podell S."/>
            <person name="Glukhov E."/>
            <person name="Allen E.E."/>
            <person name="Gerwick W.H."/>
            <person name="Gerwick L."/>
        </authorList>
    </citation>
    <scope>NUCLEOTIDE SEQUENCE</scope>
    <source>
        <strain evidence="2">JHB</strain>
    </source>
</reference>